<dbReference type="PROSITE" id="PS51257">
    <property type="entry name" value="PROKAR_LIPOPROTEIN"/>
    <property type="match status" value="1"/>
</dbReference>
<comment type="caution">
    <text evidence="2">The sequence shown here is derived from an EMBL/GenBank/DDBJ whole genome shotgun (WGS) entry which is preliminary data.</text>
</comment>
<evidence type="ECO:0008006" key="4">
    <source>
        <dbReference type="Google" id="ProtNLM"/>
    </source>
</evidence>
<dbReference type="Proteomes" id="UP001362999">
    <property type="component" value="Unassembled WGS sequence"/>
</dbReference>
<evidence type="ECO:0000256" key="1">
    <source>
        <dbReference type="SAM" id="SignalP"/>
    </source>
</evidence>
<dbReference type="EMBL" id="JAWWNJ010000016">
    <property type="protein sequence ID" value="KAK7039742.1"/>
    <property type="molecule type" value="Genomic_DNA"/>
</dbReference>
<evidence type="ECO:0000313" key="3">
    <source>
        <dbReference type="Proteomes" id="UP001362999"/>
    </source>
</evidence>
<feature type="chain" id="PRO_5043810462" description="Secreted protein" evidence="1">
    <location>
        <begin position="34"/>
        <end position="99"/>
    </location>
</feature>
<organism evidence="2 3">
    <name type="scientific">Favolaschia claudopus</name>
    <dbReference type="NCBI Taxonomy" id="2862362"/>
    <lineage>
        <taxon>Eukaryota</taxon>
        <taxon>Fungi</taxon>
        <taxon>Dikarya</taxon>
        <taxon>Basidiomycota</taxon>
        <taxon>Agaricomycotina</taxon>
        <taxon>Agaricomycetes</taxon>
        <taxon>Agaricomycetidae</taxon>
        <taxon>Agaricales</taxon>
        <taxon>Marasmiineae</taxon>
        <taxon>Mycenaceae</taxon>
        <taxon>Favolaschia</taxon>
    </lineage>
</organism>
<keyword evidence="3" id="KW-1185">Reference proteome</keyword>
<proteinExistence type="predicted"/>
<feature type="signal peptide" evidence="1">
    <location>
        <begin position="1"/>
        <end position="33"/>
    </location>
</feature>
<keyword evidence="1" id="KW-0732">Signal</keyword>
<dbReference type="AlphaFoldDB" id="A0AAW0CLS0"/>
<sequence>MLEVRTRTHWRPFFSRLDGLVLLSVTWVSGCACGEITAPGGSELRPGTRGRGPGVLMSRDCLTFGIWSGSCCTQAEGAGGQRMISRRRRKLLLPSQRAG</sequence>
<protein>
    <recommendedName>
        <fullName evidence="4">Secreted protein</fullName>
    </recommendedName>
</protein>
<gene>
    <name evidence="2" type="ORF">R3P38DRAFT_2901816</name>
</gene>
<name>A0AAW0CLS0_9AGAR</name>
<reference evidence="2 3" key="1">
    <citation type="journal article" date="2024" name="J Genomics">
        <title>Draft genome sequencing and assembly of Favolaschia claudopus CIRM-BRFM 2984 isolated from oak limbs.</title>
        <authorList>
            <person name="Navarro D."/>
            <person name="Drula E."/>
            <person name="Chaduli D."/>
            <person name="Cazenave R."/>
            <person name="Ahrendt S."/>
            <person name="Wang J."/>
            <person name="Lipzen A."/>
            <person name="Daum C."/>
            <person name="Barry K."/>
            <person name="Grigoriev I.V."/>
            <person name="Favel A."/>
            <person name="Rosso M.N."/>
            <person name="Martin F."/>
        </authorList>
    </citation>
    <scope>NUCLEOTIDE SEQUENCE [LARGE SCALE GENOMIC DNA]</scope>
    <source>
        <strain evidence="2 3">CIRM-BRFM 2984</strain>
    </source>
</reference>
<accession>A0AAW0CLS0</accession>
<evidence type="ECO:0000313" key="2">
    <source>
        <dbReference type="EMBL" id="KAK7039742.1"/>
    </source>
</evidence>